<accession>A0A1M4SME8</accession>
<name>A0A1M4SME8_9LACT</name>
<dbReference type="Proteomes" id="UP000184128">
    <property type="component" value="Unassembled WGS sequence"/>
</dbReference>
<reference evidence="4" key="1">
    <citation type="submission" date="2016-11" db="EMBL/GenBank/DDBJ databases">
        <authorList>
            <person name="Varghese N."/>
            <person name="Submissions S."/>
        </authorList>
    </citation>
    <scope>NUCLEOTIDE SEQUENCE [LARGE SCALE GENOMIC DNA]</scope>
    <source>
        <strain evidence="4">DSM 15692</strain>
    </source>
</reference>
<dbReference type="Pfam" id="PF01381">
    <property type="entry name" value="HTH_3"/>
    <property type="match status" value="1"/>
</dbReference>
<dbReference type="SUPFAM" id="SSF47413">
    <property type="entry name" value="lambda repressor-like DNA-binding domains"/>
    <property type="match status" value="1"/>
</dbReference>
<organism evidence="3 4">
    <name type="scientific">Atopostipes suicloacalis DSM 15692</name>
    <dbReference type="NCBI Taxonomy" id="1121025"/>
    <lineage>
        <taxon>Bacteria</taxon>
        <taxon>Bacillati</taxon>
        <taxon>Bacillota</taxon>
        <taxon>Bacilli</taxon>
        <taxon>Lactobacillales</taxon>
        <taxon>Carnobacteriaceae</taxon>
        <taxon>Atopostipes</taxon>
    </lineage>
</organism>
<dbReference type="CDD" id="cd00093">
    <property type="entry name" value="HTH_XRE"/>
    <property type="match status" value="1"/>
</dbReference>
<dbReference type="SMART" id="SM00530">
    <property type="entry name" value="HTH_XRE"/>
    <property type="match status" value="1"/>
</dbReference>
<dbReference type="STRING" id="1121025.SAMN02745249_00229"/>
<keyword evidence="1" id="KW-0238">DNA-binding</keyword>
<dbReference type="PANTHER" id="PTHR46797:SF1">
    <property type="entry name" value="METHYLPHOSPHONATE SYNTHASE"/>
    <property type="match status" value="1"/>
</dbReference>
<evidence type="ECO:0000259" key="2">
    <source>
        <dbReference type="PROSITE" id="PS50943"/>
    </source>
</evidence>
<sequence>MMSKVQEYIKNRSENSTEFTQQIEIERKRLELAMKLTELRKSTGLTQKELSEKIGKPQSTISRIETGEMNPTIELVIEIANGMGKNFVPIFE</sequence>
<dbReference type="InterPro" id="IPR001387">
    <property type="entry name" value="Cro/C1-type_HTH"/>
</dbReference>
<dbReference type="InterPro" id="IPR010982">
    <property type="entry name" value="Lambda_DNA-bd_dom_sf"/>
</dbReference>
<protein>
    <submittedName>
        <fullName evidence="3">Helix-turn-helix</fullName>
    </submittedName>
</protein>
<evidence type="ECO:0000256" key="1">
    <source>
        <dbReference type="ARBA" id="ARBA00023125"/>
    </source>
</evidence>
<evidence type="ECO:0000313" key="4">
    <source>
        <dbReference type="Proteomes" id="UP000184128"/>
    </source>
</evidence>
<dbReference type="GO" id="GO:0005829">
    <property type="term" value="C:cytosol"/>
    <property type="evidence" value="ECO:0007669"/>
    <property type="project" value="TreeGrafter"/>
</dbReference>
<dbReference type="GO" id="GO:0003700">
    <property type="term" value="F:DNA-binding transcription factor activity"/>
    <property type="evidence" value="ECO:0007669"/>
    <property type="project" value="TreeGrafter"/>
</dbReference>
<dbReference type="PANTHER" id="PTHR46797">
    <property type="entry name" value="HTH-TYPE TRANSCRIPTIONAL REGULATOR"/>
    <property type="match status" value="1"/>
</dbReference>
<feature type="domain" description="HTH cro/C1-type" evidence="2">
    <location>
        <begin position="36"/>
        <end position="90"/>
    </location>
</feature>
<evidence type="ECO:0000313" key="3">
    <source>
        <dbReference type="EMBL" id="SHE33328.1"/>
    </source>
</evidence>
<proteinExistence type="predicted"/>
<dbReference type="InterPro" id="IPR050807">
    <property type="entry name" value="TransReg_Diox_bact_type"/>
</dbReference>
<dbReference type="EMBL" id="FQUF01000003">
    <property type="protein sequence ID" value="SHE33328.1"/>
    <property type="molecule type" value="Genomic_DNA"/>
</dbReference>
<gene>
    <name evidence="3" type="ORF">SAMN02745249_00229</name>
</gene>
<keyword evidence="4" id="KW-1185">Reference proteome</keyword>
<dbReference type="GO" id="GO:0003677">
    <property type="term" value="F:DNA binding"/>
    <property type="evidence" value="ECO:0007669"/>
    <property type="project" value="UniProtKB-KW"/>
</dbReference>
<dbReference type="Gene3D" id="1.10.260.40">
    <property type="entry name" value="lambda repressor-like DNA-binding domains"/>
    <property type="match status" value="1"/>
</dbReference>
<dbReference type="PROSITE" id="PS50943">
    <property type="entry name" value="HTH_CROC1"/>
    <property type="match status" value="1"/>
</dbReference>
<dbReference type="AlphaFoldDB" id="A0A1M4SME8"/>